<sequence>PEQPNVLAVAVAISCETGVFEMEELDGYTCYAVQLQLCEHHRFLAACHGMGDATRAVEEAARQLEDVYQARDDLQQRLESAQRAPSSNSSPSKPSSDVPSVKIFQGAGRPRPSQAPRPGRVQSGQFGGTNLDAGLFPQK</sequence>
<evidence type="ECO:0000313" key="2">
    <source>
        <dbReference type="EMBL" id="CAE7757833.1"/>
    </source>
</evidence>
<comment type="caution">
    <text evidence="2">The sequence shown here is derived from an EMBL/GenBank/DDBJ whole genome shotgun (WGS) entry which is preliminary data.</text>
</comment>
<dbReference type="AlphaFoldDB" id="A0A812XS14"/>
<reference evidence="2" key="1">
    <citation type="submission" date="2021-02" db="EMBL/GenBank/DDBJ databases">
        <authorList>
            <person name="Dougan E. K."/>
            <person name="Rhodes N."/>
            <person name="Thang M."/>
            <person name="Chan C."/>
        </authorList>
    </citation>
    <scope>NUCLEOTIDE SEQUENCE</scope>
</reference>
<protein>
    <submittedName>
        <fullName evidence="2">Uncharacterized protein</fullName>
    </submittedName>
</protein>
<dbReference type="Proteomes" id="UP000649617">
    <property type="component" value="Unassembled WGS sequence"/>
</dbReference>
<feature type="region of interest" description="Disordered" evidence="1">
    <location>
        <begin position="72"/>
        <end position="139"/>
    </location>
</feature>
<gene>
    <name evidence="2" type="ORF">SPIL2461_LOCUS22058</name>
</gene>
<evidence type="ECO:0000313" key="3">
    <source>
        <dbReference type="Proteomes" id="UP000649617"/>
    </source>
</evidence>
<accession>A0A812XS14</accession>
<name>A0A812XS14_SYMPI</name>
<organism evidence="2 3">
    <name type="scientific">Symbiodinium pilosum</name>
    <name type="common">Dinoflagellate</name>
    <dbReference type="NCBI Taxonomy" id="2952"/>
    <lineage>
        <taxon>Eukaryota</taxon>
        <taxon>Sar</taxon>
        <taxon>Alveolata</taxon>
        <taxon>Dinophyceae</taxon>
        <taxon>Suessiales</taxon>
        <taxon>Symbiodiniaceae</taxon>
        <taxon>Symbiodinium</taxon>
    </lineage>
</organism>
<evidence type="ECO:0000256" key="1">
    <source>
        <dbReference type="SAM" id="MobiDB-lite"/>
    </source>
</evidence>
<feature type="non-terminal residue" evidence="2">
    <location>
        <position position="1"/>
    </location>
</feature>
<proteinExistence type="predicted"/>
<keyword evidence="3" id="KW-1185">Reference proteome</keyword>
<feature type="non-terminal residue" evidence="2">
    <location>
        <position position="139"/>
    </location>
</feature>
<feature type="compositionally biased region" description="Low complexity" evidence="1">
    <location>
        <begin position="85"/>
        <end position="100"/>
    </location>
</feature>
<dbReference type="EMBL" id="CAJNIZ010046848">
    <property type="protein sequence ID" value="CAE7757833.1"/>
    <property type="molecule type" value="Genomic_DNA"/>
</dbReference>